<name>A0A151IUY5_9HYME</name>
<proteinExistence type="predicted"/>
<accession>A0A151IUY5</accession>
<dbReference type="AlphaFoldDB" id="A0A151IUY5"/>
<dbReference type="Proteomes" id="UP000078492">
    <property type="component" value="Unassembled WGS sequence"/>
</dbReference>
<keyword evidence="3" id="KW-1185">Reference proteome</keyword>
<sequence length="67" mass="7618">MSAGPEGRITRWKDRPSNKNSVPPTSIPLFFPSRYFNPVPIDRPSRSIQRMRISRYDGGSRGGLINE</sequence>
<protein>
    <submittedName>
        <fullName evidence="2">Uncharacterized protein</fullName>
    </submittedName>
</protein>
<evidence type="ECO:0000256" key="1">
    <source>
        <dbReference type="SAM" id="MobiDB-lite"/>
    </source>
</evidence>
<evidence type="ECO:0000313" key="2">
    <source>
        <dbReference type="EMBL" id="KYN11284.1"/>
    </source>
</evidence>
<reference evidence="2 3" key="1">
    <citation type="submission" date="2015-09" db="EMBL/GenBank/DDBJ databases">
        <title>Trachymyrmex cornetzi WGS genome.</title>
        <authorList>
            <person name="Nygaard S."/>
            <person name="Hu H."/>
            <person name="Boomsma J."/>
            <person name="Zhang G."/>
        </authorList>
    </citation>
    <scope>NUCLEOTIDE SEQUENCE [LARGE SCALE GENOMIC DNA]</scope>
    <source>
        <strain evidence="2">Tcor2-1</strain>
        <tissue evidence="2">Whole body</tissue>
    </source>
</reference>
<feature type="compositionally biased region" description="Basic and acidic residues" evidence="1">
    <location>
        <begin position="8"/>
        <end position="17"/>
    </location>
</feature>
<gene>
    <name evidence="2" type="ORF">ALC57_16574</name>
</gene>
<feature type="region of interest" description="Disordered" evidence="1">
    <location>
        <begin position="1"/>
        <end position="25"/>
    </location>
</feature>
<organism evidence="2 3">
    <name type="scientific">Trachymyrmex cornetzi</name>
    <dbReference type="NCBI Taxonomy" id="471704"/>
    <lineage>
        <taxon>Eukaryota</taxon>
        <taxon>Metazoa</taxon>
        <taxon>Ecdysozoa</taxon>
        <taxon>Arthropoda</taxon>
        <taxon>Hexapoda</taxon>
        <taxon>Insecta</taxon>
        <taxon>Pterygota</taxon>
        <taxon>Neoptera</taxon>
        <taxon>Endopterygota</taxon>
        <taxon>Hymenoptera</taxon>
        <taxon>Apocrita</taxon>
        <taxon>Aculeata</taxon>
        <taxon>Formicoidea</taxon>
        <taxon>Formicidae</taxon>
        <taxon>Myrmicinae</taxon>
        <taxon>Trachymyrmex</taxon>
    </lineage>
</organism>
<dbReference type="EMBL" id="KQ980937">
    <property type="protein sequence ID" value="KYN11284.1"/>
    <property type="molecule type" value="Genomic_DNA"/>
</dbReference>
<evidence type="ECO:0000313" key="3">
    <source>
        <dbReference type="Proteomes" id="UP000078492"/>
    </source>
</evidence>